<sequence>MTPRDAVPPGYLQDPAPVKLTVPAGWWRLRPILTQPGRQQISAELFTTLRAPALQVEADLHEIDGHLGFPLTAQMRERLRTAEPALPFVAPYPTVTMGQLDRNPALRPWRASRVDLARAPSTTYGRLHHADPPLRSWLDPGGDLQIEILAAAATTTPAGPQDRLALDLPYRVRHEGLVAISGRSARIPARIDPTSDIALRAVLDDLTTPRSQPLTPRQSRALDASRDLRRLITDFEVHEGSRVSIEGPVGFPHSTGTVRRIDVRPSGEHVLWRPDVADLPGHPWNALPNRVMSTPAERVFSTLTAKDTVVGGSYAPSHLVYGALISTIDDPASRGGTVLRALNDARKITYEFQPVEPDQGPREISATDVVPVAGTAWPDLRTLLEARLANHVGLVAGEHLLTLREAAPVVRSPTGPTLGRITPIFTGDPALDPDLLSASLPTPDLDPAPPPPDLSLSGP</sequence>
<feature type="region of interest" description="Disordered" evidence="1">
    <location>
        <begin position="432"/>
        <end position="459"/>
    </location>
</feature>
<comment type="caution">
    <text evidence="2">The sequence shown here is derived from an EMBL/GenBank/DDBJ whole genome shotgun (WGS) entry which is preliminary data.</text>
</comment>
<evidence type="ECO:0000313" key="3">
    <source>
        <dbReference type="Proteomes" id="UP001201873"/>
    </source>
</evidence>
<accession>A0ABT0K279</accession>
<organism evidence="2 3">
    <name type="scientific">Frankia umida</name>
    <dbReference type="NCBI Taxonomy" id="573489"/>
    <lineage>
        <taxon>Bacteria</taxon>
        <taxon>Bacillati</taxon>
        <taxon>Actinomycetota</taxon>
        <taxon>Actinomycetes</taxon>
        <taxon>Frankiales</taxon>
        <taxon>Frankiaceae</taxon>
        <taxon>Frankia</taxon>
    </lineage>
</organism>
<reference evidence="2 3" key="1">
    <citation type="submission" date="2022-04" db="EMBL/GenBank/DDBJ databases">
        <title>Genome diversity in the genus Frankia.</title>
        <authorList>
            <person name="Carlos-Shanley C."/>
            <person name="Hahn D."/>
        </authorList>
    </citation>
    <scope>NUCLEOTIDE SEQUENCE [LARGE SCALE GENOMIC DNA]</scope>
    <source>
        <strain evidence="2 3">Ag45/Mut15</strain>
    </source>
</reference>
<gene>
    <name evidence="2" type="ORF">MXD59_19070</name>
</gene>
<proteinExistence type="predicted"/>
<protein>
    <submittedName>
        <fullName evidence="2">Uncharacterized protein</fullName>
    </submittedName>
</protein>
<evidence type="ECO:0000256" key="1">
    <source>
        <dbReference type="SAM" id="MobiDB-lite"/>
    </source>
</evidence>
<evidence type="ECO:0000313" key="2">
    <source>
        <dbReference type="EMBL" id="MCK9877852.1"/>
    </source>
</evidence>
<dbReference type="Proteomes" id="UP001201873">
    <property type="component" value="Unassembled WGS sequence"/>
</dbReference>
<feature type="compositionally biased region" description="Pro residues" evidence="1">
    <location>
        <begin position="444"/>
        <end position="453"/>
    </location>
</feature>
<dbReference type="RefSeq" id="WP_248826025.1">
    <property type="nucleotide sequence ID" value="NZ_JALKFT010000022.1"/>
</dbReference>
<name>A0ABT0K279_9ACTN</name>
<keyword evidence="3" id="KW-1185">Reference proteome</keyword>
<dbReference type="EMBL" id="JALKFT010000022">
    <property type="protein sequence ID" value="MCK9877852.1"/>
    <property type="molecule type" value="Genomic_DNA"/>
</dbReference>